<feature type="domain" description="IDEAL" evidence="1">
    <location>
        <begin position="25"/>
        <end position="61"/>
    </location>
</feature>
<sequence>MGMEKQVERRSQTGDPVTAIVAEIVLEQAVRAHTVERLRREIDRALDERDREKFEELALLLRRLLSEESGKTE</sequence>
<proteinExistence type="predicted"/>
<dbReference type="EMBL" id="RBIJ01000001">
    <property type="protein sequence ID" value="RKQ89013.1"/>
    <property type="molecule type" value="Genomic_DNA"/>
</dbReference>
<gene>
    <name evidence="2" type="ORF">C7438_0668</name>
</gene>
<accession>A0A660LAL8</accession>
<dbReference type="AlphaFoldDB" id="A0A660LAL8"/>
<name>A0A660LAL8_9BACL</name>
<dbReference type="InterPro" id="IPR014957">
    <property type="entry name" value="IDEAL_dom"/>
</dbReference>
<reference evidence="2 3" key="1">
    <citation type="submission" date="2018-10" db="EMBL/GenBank/DDBJ databases">
        <title>Genomic Encyclopedia of Type Strains, Phase IV (KMG-IV): sequencing the most valuable type-strain genomes for metagenomic binning, comparative biology and taxonomic classification.</title>
        <authorList>
            <person name="Goeker M."/>
        </authorList>
    </citation>
    <scope>NUCLEOTIDE SEQUENCE [LARGE SCALE GENOMIC DNA]</scope>
    <source>
        <strain evidence="2 3">DSM 22653</strain>
    </source>
</reference>
<dbReference type="OrthoDB" id="2989967at2"/>
<dbReference type="Pfam" id="PF08858">
    <property type="entry name" value="IDEAL"/>
    <property type="match status" value="1"/>
</dbReference>
<comment type="caution">
    <text evidence="2">The sequence shown here is derived from an EMBL/GenBank/DDBJ whole genome shotgun (WGS) entry which is preliminary data.</text>
</comment>
<dbReference type="SMART" id="SM00914">
    <property type="entry name" value="IDEAL"/>
    <property type="match status" value="1"/>
</dbReference>
<dbReference type="Proteomes" id="UP000267019">
    <property type="component" value="Unassembled WGS sequence"/>
</dbReference>
<evidence type="ECO:0000259" key="1">
    <source>
        <dbReference type="SMART" id="SM00914"/>
    </source>
</evidence>
<evidence type="ECO:0000313" key="3">
    <source>
        <dbReference type="Proteomes" id="UP000267019"/>
    </source>
</evidence>
<protein>
    <submittedName>
        <fullName evidence="2">IDEAL domain-containing protein</fullName>
    </submittedName>
</protein>
<evidence type="ECO:0000313" key="2">
    <source>
        <dbReference type="EMBL" id="RKQ89013.1"/>
    </source>
</evidence>
<keyword evidence="3" id="KW-1185">Reference proteome</keyword>
<organism evidence="2 3">
    <name type="scientific">Brockia lithotrophica</name>
    <dbReference type="NCBI Taxonomy" id="933949"/>
    <lineage>
        <taxon>Bacteria</taxon>
        <taxon>Bacillati</taxon>
        <taxon>Bacillota</taxon>
        <taxon>Bacilli</taxon>
        <taxon>Bacillales</taxon>
        <taxon>Bacillales Family X. Incertae Sedis</taxon>
        <taxon>Brockia</taxon>
    </lineage>
</organism>
<dbReference type="InterPro" id="IPR027393">
    <property type="entry name" value="Virus_scaffolding_prot_C"/>
</dbReference>
<dbReference type="Gene3D" id="4.10.810.10">
    <property type="entry name" value="Virus Scaffolding Protein, Chain A"/>
    <property type="match status" value="1"/>
</dbReference>